<comment type="caution">
    <text evidence="3">The sequence shown here is derived from an EMBL/GenBank/DDBJ whole genome shotgun (WGS) entry which is preliminary data.</text>
</comment>
<feature type="region of interest" description="Disordered" evidence="1">
    <location>
        <begin position="14"/>
        <end position="38"/>
    </location>
</feature>
<evidence type="ECO:0000256" key="1">
    <source>
        <dbReference type="SAM" id="MobiDB-lite"/>
    </source>
</evidence>
<name>A0A4D4J6Y8_9PSEU</name>
<dbReference type="SMART" id="SM00564">
    <property type="entry name" value="PQQ"/>
    <property type="match status" value="2"/>
</dbReference>
<proteinExistence type="predicted"/>
<organism evidence="3 4">
    <name type="scientific">Gandjariella thermophila</name>
    <dbReference type="NCBI Taxonomy" id="1931992"/>
    <lineage>
        <taxon>Bacteria</taxon>
        <taxon>Bacillati</taxon>
        <taxon>Actinomycetota</taxon>
        <taxon>Actinomycetes</taxon>
        <taxon>Pseudonocardiales</taxon>
        <taxon>Pseudonocardiaceae</taxon>
        <taxon>Gandjariella</taxon>
    </lineage>
</organism>
<dbReference type="PANTHER" id="PTHR34512:SF30">
    <property type="entry name" value="OUTER MEMBRANE PROTEIN ASSEMBLY FACTOR BAMB"/>
    <property type="match status" value="1"/>
</dbReference>
<sequence>MPLLLAAACGTGGSAGDPAGIPPTTNADRHASAPLGPDDWPTYHRDNARTGFVPAFPAPANPAVAWRAGLDGAVYGQPLVVGGRVLVATENDTLYALDPATGAVRWSTHVGTPVAKSTLPCGNIDPLGVTGTPVYDPATSRVFAVAETTGGRHELVGANVDTGRIEVRVEVEPPRGDRTVHQQRAALTVLNDRVHIAYGGLYGDCGDYFGTVVSVSTAGTDPRSYTVPTSREAGIWAPGGAVVDGERLLYSIGNGEATSSFDDSDSVTALDANLRRVDLFAPATWAEDNRKDLDLGSGGPTLLGPWVLMAGKSGTGYVLDRNRLGGIGGQRGQGSVCKSYGGSAVAGDTAYLPCLDGPRAVTVGADGTPSVRWKAAVPANGSPVVGGDAVWVPDWRAGVLYALDRATGAVRAQVAVGQLPHFASPTLSGRRVYLGTMSGVVAVDAAR</sequence>
<accession>A0A4D4J6Y8</accession>
<dbReference type="Gene3D" id="2.130.10.10">
    <property type="entry name" value="YVTN repeat-like/Quinoprotein amine dehydrogenase"/>
    <property type="match status" value="2"/>
</dbReference>
<dbReference type="Pfam" id="PF13360">
    <property type="entry name" value="PQQ_2"/>
    <property type="match status" value="1"/>
</dbReference>
<evidence type="ECO:0000313" key="4">
    <source>
        <dbReference type="Proteomes" id="UP000298860"/>
    </source>
</evidence>
<dbReference type="EMBL" id="BJFL01000010">
    <property type="protein sequence ID" value="GDY30912.1"/>
    <property type="molecule type" value="Genomic_DNA"/>
</dbReference>
<dbReference type="SUPFAM" id="SSF50998">
    <property type="entry name" value="Quinoprotein alcohol dehydrogenase-like"/>
    <property type="match status" value="2"/>
</dbReference>
<dbReference type="InterPro" id="IPR018391">
    <property type="entry name" value="PQQ_b-propeller_rpt"/>
</dbReference>
<feature type="domain" description="Pyrrolo-quinoline quinone repeat" evidence="2">
    <location>
        <begin position="63"/>
        <end position="243"/>
    </location>
</feature>
<dbReference type="AlphaFoldDB" id="A0A4D4J6Y8"/>
<dbReference type="Proteomes" id="UP000298860">
    <property type="component" value="Unassembled WGS sequence"/>
</dbReference>
<evidence type="ECO:0000259" key="2">
    <source>
        <dbReference type="Pfam" id="PF13360"/>
    </source>
</evidence>
<protein>
    <recommendedName>
        <fullName evidence="2">Pyrrolo-quinoline quinone repeat domain-containing protein</fullName>
    </recommendedName>
</protein>
<keyword evidence="4" id="KW-1185">Reference proteome</keyword>
<dbReference type="InterPro" id="IPR011047">
    <property type="entry name" value="Quinoprotein_ADH-like_sf"/>
</dbReference>
<dbReference type="InterPro" id="IPR015943">
    <property type="entry name" value="WD40/YVTN_repeat-like_dom_sf"/>
</dbReference>
<gene>
    <name evidence="3" type="ORF">GTS_25450</name>
</gene>
<dbReference type="InterPro" id="IPR002372">
    <property type="entry name" value="PQQ_rpt_dom"/>
</dbReference>
<reference evidence="4" key="1">
    <citation type="submission" date="2019-04" db="EMBL/GenBank/DDBJ databases">
        <title>Draft genome sequence of Pseudonocardiaceae bacterium SL3-2-4.</title>
        <authorList>
            <person name="Ningsih F."/>
            <person name="Yokota A."/>
            <person name="Sakai Y."/>
            <person name="Nanatani K."/>
            <person name="Yabe S."/>
            <person name="Oetari A."/>
            <person name="Sjamsuridzal W."/>
        </authorList>
    </citation>
    <scope>NUCLEOTIDE SEQUENCE [LARGE SCALE GENOMIC DNA]</scope>
    <source>
        <strain evidence="4">SL3-2-4</strain>
    </source>
</reference>
<dbReference type="PANTHER" id="PTHR34512">
    <property type="entry name" value="CELL SURFACE PROTEIN"/>
    <property type="match status" value="1"/>
</dbReference>
<evidence type="ECO:0000313" key="3">
    <source>
        <dbReference type="EMBL" id="GDY30912.1"/>
    </source>
</evidence>